<protein>
    <submittedName>
        <fullName evidence="2">3-oxoacid CoA-transferase subunit A</fullName>
    </submittedName>
</protein>
<gene>
    <name evidence="2" type="ORF">H8S57_06935</name>
</gene>
<accession>A0A8J6MA89</accession>
<name>A0A8J6MA89_9FIRM</name>
<keyword evidence="3" id="KW-1185">Reference proteome</keyword>
<dbReference type="SUPFAM" id="SSF100950">
    <property type="entry name" value="NagB/RpiA/CoA transferase-like"/>
    <property type="match status" value="1"/>
</dbReference>
<dbReference type="PROSITE" id="PS51257">
    <property type="entry name" value="PROKAR_LIPOPROTEIN"/>
    <property type="match status" value="1"/>
</dbReference>
<evidence type="ECO:0000313" key="2">
    <source>
        <dbReference type="EMBL" id="MBC5733459.1"/>
    </source>
</evidence>
<dbReference type="InterPro" id="IPR012792">
    <property type="entry name" value="3-oxoacid_CoA-transf_A"/>
</dbReference>
<dbReference type="EMBL" id="JACOPP010000007">
    <property type="protein sequence ID" value="MBC5733459.1"/>
    <property type="molecule type" value="Genomic_DNA"/>
</dbReference>
<dbReference type="Proteomes" id="UP000661435">
    <property type="component" value="Unassembled WGS sequence"/>
</dbReference>
<dbReference type="Gene3D" id="3.40.1080.10">
    <property type="entry name" value="Glutaconate Coenzyme A-transferase"/>
    <property type="match status" value="1"/>
</dbReference>
<dbReference type="GO" id="GO:0008410">
    <property type="term" value="F:CoA-transferase activity"/>
    <property type="evidence" value="ECO:0007669"/>
    <property type="project" value="InterPro"/>
</dbReference>
<dbReference type="InterPro" id="IPR037171">
    <property type="entry name" value="NagB/RpiA_transferase-like"/>
</dbReference>
<dbReference type="InterPro" id="IPR004165">
    <property type="entry name" value="CoA_trans_fam_I"/>
</dbReference>
<evidence type="ECO:0000313" key="3">
    <source>
        <dbReference type="Proteomes" id="UP000661435"/>
    </source>
</evidence>
<dbReference type="RefSeq" id="WP_186907357.1">
    <property type="nucleotide sequence ID" value="NZ_JACOPP010000007.1"/>
</dbReference>
<sequence length="230" mass="24111">MRNKVISVAEAVAMIPDGATIMCGGFLGCGSAHHIIEALAEKGTKDLTLIGNDCGMATGPNGEEFYGMAKLVHNHQVKHVIATHVGMTPDVGTQGMVDKTLQVDLIPQGTLAEMIRAGGAGLGGVLTPTGVGTIVEDSPYCLGKQTIDGKEYLLMKPIRADFALINGHIVDQFGNIWYKGTTRNFNIVMATAADVVIAEGDNLVEIGDIEPENVVTSGAFVNYIVDGGKA</sequence>
<comment type="caution">
    <text evidence="2">The sequence shown here is derived from an EMBL/GenBank/DDBJ whole genome shotgun (WGS) entry which is preliminary data.</text>
</comment>
<dbReference type="PANTHER" id="PTHR13707">
    <property type="entry name" value="KETOACID-COENZYME A TRANSFERASE"/>
    <property type="match status" value="1"/>
</dbReference>
<proteinExistence type="predicted"/>
<organism evidence="2 3">
    <name type="scientific">Lawsonibacter hominis</name>
    <dbReference type="NCBI Taxonomy" id="2763053"/>
    <lineage>
        <taxon>Bacteria</taxon>
        <taxon>Bacillati</taxon>
        <taxon>Bacillota</taxon>
        <taxon>Clostridia</taxon>
        <taxon>Eubacteriales</taxon>
        <taxon>Oscillospiraceae</taxon>
        <taxon>Lawsonibacter</taxon>
    </lineage>
</organism>
<dbReference type="Pfam" id="PF01144">
    <property type="entry name" value="CoA_trans"/>
    <property type="match status" value="1"/>
</dbReference>
<dbReference type="NCBIfam" id="TIGR02429">
    <property type="entry name" value="pcaI_scoA_fam"/>
    <property type="match status" value="1"/>
</dbReference>
<dbReference type="PANTHER" id="PTHR13707:SF60">
    <property type="entry name" value="ACETATE COA-TRANSFERASE SUBUNIT ALPHA"/>
    <property type="match status" value="1"/>
</dbReference>
<dbReference type="SMART" id="SM00882">
    <property type="entry name" value="CoA_trans"/>
    <property type="match status" value="1"/>
</dbReference>
<dbReference type="AlphaFoldDB" id="A0A8J6MA89"/>
<keyword evidence="1" id="KW-0808">Transferase</keyword>
<evidence type="ECO:0000256" key="1">
    <source>
        <dbReference type="ARBA" id="ARBA00022679"/>
    </source>
</evidence>
<reference evidence="2" key="1">
    <citation type="submission" date="2020-08" db="EMBL/GenBank/DDBJ databases">
        <title>Genome public.</title>
        <authorList>
            <person name="Liu C."/>
            <person name="Sun Q."/>
        </authorList>
    </citation>
    <scope>NUCLEOTIDE SEQUENCE</scope>
    <source>
        <strain evidence="2">NSJ-51</strain>
    </source>
</reference>